<evidence type="ECO:0000256" key="3">
    <source>
        <dbReference type="ARBA" id="ARBA00022840"/>
    </source>
</evidence>
<dbReference type="GO" id="GO:0005524">
    <property type="term" value="F:ATP binding"/>
    <property type="evidence" value="ECO:0007669"/>
    <property type="project" value="UniProtKB-KW"/>
</dbReference>
<dbReference type="eggNOG" id="COG1670">
    <property type="taxonomic scope" value="Bacteria"/>
</dbReference>
<dbReference type="EMBL" id="ATHJ01000101">
    <property type="protein sequence ID" value="EPR37744.1"/>
    <property type="molecule type" value="Genomic_DNA"/>
</dbReference>
<comment type="caution">
    <text evidence="5">The sequence shown here is derived from an EMBL/GenBank/DDBJ whole genome shotgun (WGS) entry which is preliminary data.</text>
</comment>
<dbReference type="eggNOG" id="COG1042">
    <property type="taxonomic scope" value="Bacteria"/>
</dbReference>
<dbReference type="InterPro" id="IPR016102">
    <property type="entry name" value="Succinyl-CoA_synth-like"/>
</dbReference>
<evidence type="ECO:0000259" key="4">
    <source>
        <dbReference type="PROSITE" id="PS51186"/>
    </source>
</evidence>
<dbReference type="PATRIC" id="fig|1121405.3.peg.3122"/>
<dbReference type="InterPro" id="IPR016181">
    <property type="entry name" value="Acyl_CoA_acyltransferase"/>
</dbReference>
<dbReference type="Pfam" id="PF13607">
    <property type="entry name" value="Succ_CoA_lig"/>
    <property type="match status" value="1"/>
</dbReference>
<dbReference type="Proteomes" id="UP000014977">
    <property type="component" value="Unassembled WGS sequence"/>
</dbReference>
<dbReference type="SUPFAM" id="SSF52210">
    <property type="entry name" value="Succinyl-CoA synthetase domains"/>
    <property type="match status" value="2"/>
</dbReference>
<dbReference type="InterPro" id="IPR032875">
    <property type="entry name" value="Succ_CoA_lig_flav_dom"/>
</dbReference>
<dbReference type="SUPFAM" id="SSF51735">
    <property type="entry name" value="NAD(P)-binding Rossmann-fold domains"/>
    <property type="match status" value="1"/>
</dbReference>
<keyword evidence="6" id="KW-1185">Reference proteome</keyword>
<evidence type="ECO:0000256" key="1">
    <source>
        <dbReference type="ARBA" id="ARBA00022598"/>
    </source>
</evidence>
<dbReference type="GO" id="GO:0016874">
    <property type="term" value="F:ligase activity"/>
    <property type="evidence" value="ECO:0007669"/>
    <property type="project" value="UniProtKB-KW"/>
</dbReference>
<reference evidence="5 6" key="1">
    <citation type="journal article" date="2013" name="Genome Announc.">
        <title>Draft genome sequences for three mercury-methylating, sulfate-reducing bacteria.</title>
        <authorList>
            <person name="Brown S.D."/>
            <person name="Hurt R.A.Jr."/>
            <person name="Gilmour C.C."/>
            <person name="Elias D.A."/>
        </authorList>
    </citation>
    <scope>NUCLEOTIDE SEQUENCE [LARGE SCALE GENOMIC DNA]</scope>
    <source>
        <strain evidence="5 6">DSM 2059</strain>
    </source>
</reference>
<feature type="domain" description="N-acetyltransferase" evidence="4">
    <location>
        <begin position="679"/>
        <end position="837"/>
    </location>
</feature>
<dbReference type="InterPro" id="IPR036291">
    <property type="entry name" value="NAD(P)-bd_dom_sf"/>
</dbReference>
<dbReference type="STRING" id="897.B2D07_09575"/>
<dbReference type="PROSITE" id="PS51186">
    <property type="entry name" value="GNAT"/>
    <property type="match status" value="1"/>
</dbReference>
<accession>S7UUM5</accession>
<dbReference type="Gene3D" id="3.40.50.720">
    <property type="entry name" value="NAD(P)-binding Rossmann-like Domain"/>
    <property type="match status" value="1"/>
</dbReference>
<evidence type="ECO:0000313" key="6">
    <source>
        <dbReference type="Proteomes" id="UP000014977"/>
    </source>
</evidence>
<keyword evidence="3" id="KW-0067">ATP-binding</keyword>
<dbReference type="Pfam" id="PF00583">
    <property type="entry name" value="Acetyltransf_1"/>
    <property type="match status" value="1"/>
</dbReference>
<proteinExistence type="predicted"/>
<dbReference type="SMART" id="SM00881">
    <property type="entry name" value="CoA_binding"/>
    <property type="match status" value="1"/>
</dbReference>
<dbReference type="SUPFAM" id="SSF55729">
    <property type="entry name" value="Acyl-CoA N-acyltransferases (Nat)"/>
    <property type="match status" value="1"/>
</dbReference>
<gene>
    <name evidence="5" type="ORF">dsmv_3033</name>
</gene>
<dbReference type="InterPro" id="IPR003781">
    <property type="entry name" value="CoA-bd"/>
</dbReference>
<organism evidence="5 6">
    <name type="scientific">Desulfococcus multivorans DSM 2059</name>
    <dbReference type="NCBI Taxonomy" id="1121405"/>
    <lineage>
        <taxon>Bacteria</taxon>
        <taxon>Pseudomonadati</taxon>
        <taxon>Thermodesulfobacteriota</taxon>
        <taxon>Desulfobacteria</taxon>
        <taxon>Desulfobacterales</taxon>
        <taxon>Desulfococcaceae</taxon>
        <taxon>Desulfococcus</taxon>
    </lineage>
</organism>
<dbReference type="Gene3D" id="3.30.470.20">
    <property type="entry name" value="ATP-grasp fold, B domain"/>
    <property type="match status" value="1"/>
</dbReference>
<dbReference type="PANTHER" id="PTHR43334:SF1">
    <property type="entry name" value="3-HYDROXYPROPIONATE--COA LIGASE [ADP-FORMING]"/>
    <property type="match status" value="1"/>
</dbReference>
<dbReference type="RefSeq" id="WP_020878100.1">
    <property type="nucleotide sequence ID" value="NZ_ATHJ01000101.1"/>
</dbReference>
<protein>
    <submittedName>
        <fullName evidence="5">CoA-binding domain protein</fullName>
    </submittedName>
</protein>
<dbReference type="AlphaFoldDB" id="S7UUM5"/>
<dbReference type="CDD" id="cd04301">
    <property type="entry name" value="NAT_SF"/>
    <property type="match status" value="1"/>
</dbReference>
<dbReference type="InterPro" id="IPR051538">
    <property type="entry name" value="Acyl-CoA_Synth/Transferase"/>
</dbReference>
<keyword evidence="2" id="KW-0547">Nucleotide-binding</keyword>
<dbReference type="Pfam" id="PF13380">
    <property type="entry name" value="CoA_binding_2"/>
    <property type="match status" value="1"/>
</dbReference>
<dbReference type="Pfam" id="PF13549">
    <property type="entry name" value="ATP-grasp_5"/>
    <property type="match status" value="1"/>
</dbReference>
<evidence type="ECO:0000256" key="2">
    <source>
        <dbReference type="ARBA" id="ARBA00022741"/>
    </source>
</evidence>
<name>S7UUM5_DESML</name>
<dbReference type="Gene3D" id="3.40.50.261">
    <property type="entry name" value="Succinyl-CoA synthetase domains"/>
    <property type="match status" value="2"/>
</dbReference>
<evidence type="ECO:0000313" key="5">
    <source>
        <dbReference type="EMBL" id="EPR37744.1"/>
    </source>
</evidence>
<dbReference type="GO" id="GO:0016747">
    <property type="term" value="F:acyltransferase activity, transferring groups other than amino-acyl groups"/>
    <property type="evidence" value="ECO:0007669"/>
    <property type="project" value="InterPro"/>
</dbReference>
<dbReference type="SUPFAM" id="SSF56059">
    <property type="entry name" value="Glutathione synthetase ATP-binding domain-like"/>
    <property type="match status" value="1"/>
</dbReference>
<keyword evidence="1" id="KW-0436">Ligase</keyword>
<dbReference type="InterPro" id="IPR000182">
    <property type="entry name" value="GNAT_dom"/>
</dbReference>
<dbReference type="OrthoDB" id="9791027at2"/>
<sequence>MTIRYLDKMFKPASMVLIGPGPMPGTVGNVVLQNVLGSGFEGKIFRVDPGPETPASPATDIPTYARISELPEVPDLAVILRPPAAVPGILRELGEKGTRAAVVMMPGLFEKHPWTRERLGREMLAAAKPYGLRIIGPGSLGIMSPLAFLNAGYAHIHALSGWLAFVGQSDNMIASVLDWATHHRIGFSHFVSLGDSADVDVGDMLDYLANDHHTRAVLLYVETVADARKFMSAARAASRMKPVIVFKAGRAGPIVPDGVSHVESDAVYDAAFRRAGMLRVSSIQALFDAAATLAALQSVTGSRLGILTNSSGAGALAADSLIAGNGRLAEFTSKTAARLRRMLPATSPPANPLNLGEDADPDRYAAALEILLEDRHTDAVLVLNCPHAIVSGTAVARAVIEVFRSKLDPYGKRHTLLTNWIGRGAAVGHGRLFAENAIPTYETPDDAIRAFMRMVRYRHNQEMLMETPPSIPDAFSPVGDTPRKIIGTALARGRDRLTKAEASALLEAYRIPTAKMGGLADAERAEVEVNCRSNAHELMIGMTEDARFGPVIRFGHGGNAVDIIDDQALALPPLNLHLAREVMERTRIFKLLKGYGDTPAADLDAVALVLVKVSQLICDIAEIRELVINPILADPDGVTVMDAAFRISPSESPPEARLAIRPYPRELEAAVRTKDGRGLLVRPIRPEDEPAFCDLFDSMSREEVRLRFFRYMKTISHTLAARLTQIDYNRQMALVLTDMPEPGATASIYGAVHVNMDPDNVSAEFAVMVRSDMTGMGLGSLLMRQVMQYCRRRGVSEIFGDVLADNTAMLALARSLGFQVERRPEDPAAVVVRLRLDDA</sequence>
<dbReference type="PANTHER" id="PTHR43334">
    <property type="entry name" value="ACETATE--COA LIGASE [ADP-FORMING]"/>
    <property type="match status" value="1"/>
</dbReference>
<dbReference type="Gene3D" id="3.40.630.30">
    <property type="match status" value="1"/>
</dbReference>